<feature type="non-terminal residue" evidence="2">
    <location>
        <position position="61"/>
    </location>
</feature>
<organism evidence="2 3">
    <name type="scientific">Rhizophagus irregularis</name>
    <dbReference type="NCBI Taxonomy" id="588596"/>
    <lineage>
        <taxon>Eukaryota</taxon>
        <taxon>Fungi</taxon>
        <taxon>Fungi incertae sedis</taxon>
        <taxon>Mucoromycota</taxon>
        <taxon>Glomeromycotina</taxon>
        <taxon>Glomeromycetes</taxon>
        <taxon>Glomerales</taxon>
        <taxon>Glomeraceae</taxon>
        <taxon>Rhizophagus</taxon>
    </lineage>
</organism>
<proteinExistence type="predicted"/>
<dbReference type="VEuPathDB" id="FungiDB:RhiirFUN_011413"/>
<dbReference type="VEuPathDB" id="FungiDB:FUN_015555"/>
<evidence type="ECO:0000256" key="1">
    <source>
        <dbReference type="SAM" id="MobiDB-lite"/>
    </source>
</evidence>
<dbReference type="EMBL" id="LLXL01001644">
    <property type="protein sequence ID" value="PKK63485.1"/>
    <property type="molecule type" value="Genomic_DNA"/>
</dbReference>
<sequence>MPKNTTGRTEFHIRTNGPGCESQDQIVISASEDLQGGLKIIQKYNNNEYDDNNNNNNNNNN</sequence>
<dbReference type="Proteomes" id="UP000233469">
    <property type="component" value="Unassembled WGS sequence"/>
</dbReference>
<dbReference type="VEuPathDB" id="FungiDB:RhiirA1_520915"/>
<evidence type="ECO:0000313" key="3">
    <source>
        <dbReference type="Proteomes" id="UP000233469"/>
    </source>
</evidence>
<comment type="caution">
    <text evidence="2">The sequence shown here is derived from an EMBL/GenBank/DDBJ whole genome shotgun (WGS) entry which is preliminary data.</text>
</comment>
<feature type="region of interest" description="Disordered" evidence="1">
    <location>
        <begin position="1"/>
        <end position="22"/>
    </location>
</feature>
<protein>
    <submittedName>
        <fullName evidence="2">Uncharacterized protein</fullName>
    </submittedName>
</protein>
<name>A0A2N1MPB1_9GLOM</name>
<reference evidence="2 3" key="1">
    <citation type="submission" date="2016-04" db="EMBL/GenBank/DDBJ databases">
        <title>Genome analyses suggest a sexual origin of heterokaryosis in a supposedly ancient asexual fungus.</title>
        <authorList>
            <person name="Ropars J."/>
            <person name="Sedzielewska K."/>
            <person name="Noel J."/>
            <person name="Charron P."/>
            <person name="Farinelli L."/>
            <person name="Marton T."/>
            <person name="Kruger M."/>
            <person name="Pelin A."/>
            <person name="Brachmann A."/>
            <person name="Corradi N."/>
        </authorList>
    </citation>
    <scope>NUCLEOTIDE SEQUENCE [LARGE SCALE GENOMIC DNA]</scope>
    <source>
        <strain evidence="2 3">C2</strain>
    </source>
</reference>
<accession>A0A2N1MPB1</accession>
<dbReference type="AlphaFoldDB" id="A0A2N1MPB1"/>
<reference evidence="2 3" key="2">
    <citation type="submission" date="2017-10" db="EMBL/GenBank/DDBJ databases">
        <title>Extensive intraspecific genome diversity in a model arbuscular mycorrhizal fungus.</title>
        <authorList>
            <person name="Chen E.C.H."/>
            <person name="Morin E."/>
            <person name="Baudet D."/>
            <person name="Noel J."/>
            <person name="Ndikumana S."/>
            <person name="Charron P."/>
            <person name="St-Onge C."/>
            <person name="Giorgi J."/>
            <person name="Grigoriev I.V."/>
            <person name="Roux C."/>
            <person name="Martin F.M."/>
            <person name="Corradi N."/>
        </authorList>
    </citation>
    <scope>NUCLEOTIDE SEQUENCE [LARGE SCALE GENOMIC DNA]</scope>
    <source>
        <strain evidence="2 3">C2</strain>
    </source>
</reference>
<evidence type="ECO:0000313" key="2">
    <source>
        <dbReference type="EMBL" id="PKK63485.1"/>
    </source>
</evidence>
<gene>
    <name evidence="2" type="ORF">RhiirC2_758206</name>
</gene>